<accession>A0ACB7Z7V5</accession>
<sequence>MKGCELCSKPARIHCEADGASLCSNCDDKVHSANFIVAKHSRNLLCHCCQSPTPWKASGPKLGRTVSVCDTCVRNFCSQKQGRRGAERGGGRENDEFEVEDECSCDEEDGELNGSGEDEDEEGGDNQVVPWSCSTSNTPPPSPVASSSSSEAVSSAVGGGGGGGGGGVSALKRKRENADLDSEGEIGCISSQYNHDVSSTATSSQALDNREANSSGYFKSVKLPRRGEREV</sequence>
<reference evidence="1 2" key="1">
    <citation type="journal article" date="2021" name="Hortic Res">
        <title>High-quality reference genome and annotation aids understanding of berry development for evergreen blueberry (Vaccinium darrowii).</title>
        <authorList>
            <person name="Yu J."/>
            <person name="Hulse-Kemp A.M."/>
            <person name="Babiker E."/>
            <person name="Staton M."/>
        </authorList>
    </citation>
    <scope>NUCLEOTIDE SEQUENCE [LARGE SCALE GENOMIC DNA]</scope>
    <source>
        <strain evidence="2">cv. NJ 8807/NJ 8810</strain>
        <tissue evidence="1">Young leaf</tissue>
    </source>
</reference>
<organism evidence="1 2">
    <name type="scientific">Vaccinium darrowii</name>
    <dbReference type="NCBI Taxonomy" id="229202"/>
    <lineage>
        <taxon>Eukaryota</taxon>
        <taxon>Viridiplantae</taxon>
        <taxon>Streptophyta</taxon>
        <taxon>Embryophyta</taxon>
        <taxon>Tracheophyta</taxon>
        <taxon>Spermatophyta</taxon>
        <taxon>Magnoliopsida</taxon>
        <taxon>eudicotyledons</taxon>
        <taxon>Gunneridae</taxon>
        <taxon>Pentapetalae</taxon>
        <taxon>asterids</taxon>
        <taxon>Ericales</taxon>
        <taxon>Ericaceae</taxon>
        <taxon>Vaccinioideae</taxon>
        <taxon>Vaccinieae</taxon>
        <taxon>Vaccinium</taxon>
    </lineage>
</organism>
<protein>
    <submittedName>
        <fullName evidence="1">Uncharacterized protein</fullName>
    </submittedName>
</protein>
<evidence type="ECO:0000313" key="1">
    <source>
        <dbReference type="EMBL" id="KAH7861999.1"/>
    </source>
</evidence>
<keyword evidence="2" id="KW-1185">Reference proteome</keyword>
<gene>
    <name evidence="1" type="ORF">Vadar_033512</name>
</gene>
<proteinExistence type="predicted"/>
<name>A0ACB7Z7V5_9ERIC</name>
<evidence type="ECO:0000313" key="2">
    <source>
        <dbReference type="Proteomes" id="UP000828048"/>
    </source>
</evidence>
<dbReference type="Proteomes" id="UP000828048">
    <property type="component" value="Chromosome 4"/>
</dbReference>
<dbReference type="EMBL" id="CM037154">
    <property type="protein sequence ID" value="KAH7861999.1"/>
    <property type="molecule type" value="Genomic_DNA"/>
</dbReference>
<comment type="caution">
    <text evidence="1">The sequence shown here is derived from an EMBL/GenBank/DDBJ whole genome shotgun (WGS) entry which is preliminary data.</text>
</comment>